<feature type="compositionally biased region" description="Basic and acidic residues" evidence="1">
    <location>
        <begin position="1505"/>
        <end position="1520"/>
    </location>
</feature>
<feature type="compositionally biased region" description="Pro residues" evidence="1">
    <location>
        <begin position="223"/>
        <end position="241"/>
    </location>
</feature>
<feature type="region of interest" description="Disordered" evidence="1">
    <location>
        <begin position="603"/>
        <end position="626"/>
    </location>
</feature>
<feature type="compositionally biased region" description="Polar residues" evidence="1">
    <location>
        <begin position="886"/>
        <end position="901"/>
    </location>
</feature>
<feature type="region of interest" description="Disordered" evidence="1">
    <location>
        <begin position="805"/>
        <end position="915"/>
    </location>
</feature>
<feature type="compositionally biased region" description="Basic and acidic residues" evidence="1">
    <location>
        <begin position="1318"/>
        <end position="1332"/>
    </location>
</feature>
<feature type="region of interest" description="Disordered" evidence="1">
    <location>
        <begin position="1318"/>
        <end position="1356"/>
    </location>
</feature>
<feature type="compositionally biased region" description="Basic and acidic residues" evidence="1">
    <location>
        <begin position="728"/>
        <end position="746"/>
    </location>
</feature>
<name>A0A8S4FX14_PLUXY</name>
<feature type="compositionally biased region" description="Low complexity" evidence="1">
    <location>
        <begin position="184"/>
        <end position="201"/>
    </location>
</feature>
<proteinExistence type="predicted"/>
<feature type="compositionally biased region" description="Basic and acidic residues" evidence="1">
    <location>
        <begin position="865"/>
        <end position="885"/>
    </location>
</feature>
<feature type="region of interest" description="Disordered" evidence="1">
    <location>
        <begin position="433"/>
        <end position="478"/>
    </location>
</feature>
<feature type="region of interest" description="Disordered" evidence="1">
    <location>
        <begin position="1175"/>
        <end position="1209"/>
    </location>
</feature>
<evidence type="ECO:0000256" key="1">
    <source>
        <dbReference type="SAM" id="MobiDB-lite"/>
    </source>
</evidence>
<evidence type="ECO:0000313" key="3">
    <source>
        <dbReference type="EMBL" id="CAG9131891.1"/>
    </source>
</evidence>
<feature type="compositionally biased region" description="Basic and acidic residues" evidence="1">
    <location>
        <begin position="467"/>
        <end position="478"/>
    </location>
</feature>
<accession>A0A8S4FX14</accession>
<feature type="domain" description="FAM21/CAPZIP" evidence="2">
    <location>
        <begin position="1152"/>
        <end position="1258"/>
    </location>
</feature>
<feature type="region of interest" description="Disordered" evidence="1">
    <location>
        <begin position="363"/>
        <end position="416"/>
    </location>
</feature>
<feature type="compositionally biased region" description="Basic and acidic residues" evidence="1">
    <location>
        <begin position="824"/>
        <end position="846"/>
    </location>
</feature>
<feature type="compositionally biased region" description="Acidic residues" evidence="1">
    <location>
        <begin position="304"/>
        <end position="313"/>
    </location>
</feature>
<evidence type="ECO:0000313" key="4">
    <source>
        <dbReference type="Proteomes" id="UP000653454"/>
    </source>
</evidence>
<feature type="compositionally biased region" description="Basic and acidic residues" evidence="1">
    <location>
        <begin position="756"/>
        <end position="767"/>
    </location>
</feature>
<gene>
    <name evidence="3" type="ORF">PLXY2_LOCUS10394</name>
</gene>
<dbReference type="Pfam" id="PF15255">
    <property type="entry name" value="CAP-ZIP_m"/>
    <property type="match status" value="1"/>
</dbReference>
<feature type="compositionally biased region" description="Acidic residues" evidence="1">
    <location>
        <begin position="141"/>
        <end position="151"/>
    </location>
</feature>
<feature type="region of interest" description="Disordered" evidence="1">
    <location>
        <begin position="1424"/>
        <end position="1577"/>
    </location>
</feature>
<dbReference type="InterPro" id="IPR029341">
    <property type="entry name" value="FAM21/CAPZIP"/>
</dbReference>
<sequence length="1577" mass="174852">MNHNTCACRPPAPLAPPPLAASLRCLERLHSPVTILDDSDSDSDAEDTTRYVSLCYMCLSYIQIQSPSSMIAIAIATRRTRPDTVTILDDSDSDSDAEDTTRYVSLCYMCLSYIQIQSPSSMIAIAIATRRTRPDTVTILDDSDSDSDAEDQPSTILRPKNMYSSRPLPFIIGSAPWRSKEHAGLLPDSDSDSGSSVPSAGQYSTHEDEDRSPRASDSSSLAEPPPAPPIPPGAPVPPAAPGVPRLTQADLAAQLARKLGGVPVQQSDVEDSSPPPATGKVYKIEKPTPGVVFSDVPPPIDNAQDTDDDVYSEEEDDIFAEINKKVPYAEQNKSQNSADIFAGLGKGFGESTPYGVKDRVDVGGKGDVLQSQKAPVQKTTLFEDEEDSDLFTEKPKPKEPIKTTQEEEKSQIKKPIGAISLFGSSRGAESIGAAILNRNRRKTSSSSEESTQEGATDNANAKKHKVAEREGANAKKEVLVQVNTKTVKVRDEEPMERSKENDIFDDLFAKSEKSQKQNVKPQIKQEVKKEISKKVDLFSDDIFDDIDDIFSSNIIVKKTPGEVKSDKNKSKSLFDDVDDLFSEVSVENVNASMFKNDTKDTKSIFDRDDDLFSDKSGNKENSLTTENSTKIISKELGKDDISVTKPLPNTENREKTVNITQNTNKMQITNPSQSIFDSDEELFSPKPKQSSNYGEVKEKKSIKPSIFDDDEGDDIFSSIKPPTNIIRKAIDNEESHESNKNKDEIFNKSVAVEPLKNNDVKKPENTEGVKQTSTLFGDDDDDGLFAQVSEKKDIIPDSLVKNKQLNEKSKNDGILNKSQLKPSLNHEKINKTLESSQKNEEVKVENSDEVMQTSSIFGDDDDDLFSERSDKTDIKVSTKTKEEISKSNSLRPNQDQGTVSELSEKGSLWSSSENHETIDELSNNYKDIKSMSDNDNDNSNINISSRRVDDKISNIETDVTTKNNTIESKITNNTIDEPQITHKLDDNATIPQEKTKLPDSVDVLDNKLSNLDDNKNFETDTLFKTPEGPKPLESKHDIFDDIFSDLPPAFEKPKEKKKSQNVNALFDDDSDDEALFLRKTEADNLTDELPEISPTSNKEPLFGIFQDEPPEIDTDFTPKHVKTTKPIEKLSNVVKQNISVTADNPDGSQQTKPDDKPKAIGKLKPLNFNINVNSLLPGASPKKVVIKTKDSEASTPSSPESPKEFVEPKSKLVKSVSFDSDPDSLVLDNKISKERAKIQVKRRPSTRRARREAVKTSGIDFGDVLDGKDPGSDVSVNLNKEITGDCKKAETLSNEGHHKPDKPLEVPSEAEIVETKDEKVEVSKNNARKSDFSKNTTGSIEETETQNNDTVTKDKVTEANNSKTQILNINDDDIYIFNYPDVSAGENNEGVKTLGRVYTEPSTSKIDHKVEDNKSKKLNIIDDDDDIFKGFPTNKQPEQKKVEKDSEIKSKEKTPQRETKKSLFDDLSDDEDLFGGNKTKNKSTESKNLFTNDSDEDLFAQKPFAKREVRKPVEVKKSLFDDDDDDEGDLFGAQPKTSVKTNDKTRETKSSSKERESTASTAVFVDPLSMFGEEEDF</sequence>
<dbReference type="EMBL" id="CAJHNJ030000046">
    <property type="protein sequence ID" value="CAG9131891.1"/>
    <property type="molecule type" value="Genomic_DNA"/>
</dbReference>
<feature type="compositionally biased region" description="Basic residues" evidence="1">
    <location>
        <begin position="1238"/>
        <end position="1250"/>
    </location>
</feature>
<reference evidence="3" key="1">
    <citation type="submission" date="2020-11" db="EMBL/GenBank/DDBJ databases">
        <authorList>
            <person name="Whiteford S."/>
        </authorList>
    </citation>
    <scope>NUCLEOTIDE SEQUENCE</scope>
</reference>
<dbReference type="Proteomes" id="UP000653454">
    <property type="component" value="Unassembled WGS sequence"/>
</dbReference>
<feature type="compositionally biased region" description="Basic and acidic residues" evidence="1">
    <location>
        <begin position="603"/>
        <end position="618"/>
    </location>
</feature>
<feature type="region of interest" description="Disordered" evidence="1">
    <location>
        <begin position="1238"/>
        <end position="1272"/>
    </location>
</feature>
<feature type="region of interest" description="Disordered" evidence="1">
    <location>
        <begin position="1139"/>
        <end position="1161"/>
    </location>
</feature>
<comment type="caution">
    <text evidence="3">The sequence shown here is derived from an EMBL/GenBank/DDBJ whole genome shotgun (WGS) entry which is preliminary data.</text>
</comment>
<feature type="region of interest" description="Disordered" evidence="1">
    <location>
        <begin position="181"/>
        <end position="313"/>
    </location>
</feature>
<evidence type="ECO:0000259" key="2">
    <source>
        <dbReference type="Pfam" id="PF15255"/>
    </source>
</evidence>
<feature type="region of interest" description="Disordered" evidence="1">
    <location>
        <begin position="1085"/>
        <end position="1124"/>
    </location>
</feature>
<feature type="region of interest" description="Disordered" evidence="1">
    <location>
        <begin position="661"/>
        <end position="789"/>
    </location>
</feature>
<feature type="compositionally biased region" description="Basic and acidic residues" evidence="1">
    <location>
        <begin position="205"/>
        <end position="214"/>
    </location>
</feature>
<feature type="compositionally biased region" description="Basic and acidic residues" evidence="1">
    <location>
        <begin position="391"/>
        <end position="411"/>
    </location>
</feature>
<feature type="compositionally biased region" description="Polar residues" evidence="1">
    <location>
        <begin position="369"/>
        <end position="380"/>
    </location>
</feature>
<feature type="compositionally biased region" description="Polar residues" evidence="1">
    <location>
        <begin position="661"/>
        <end position="676"/>
    </location>
</feature>
<organism evidence="3 4">
    <name type="scientific">Plutella xylostella</name>
    <name type="common">Diamondback moth</name>
    <name type="synonym">Plutella maculipennis</name>
    <dbReference type="NCBI Taxonomy" id="51655"/>
    <lineage>
        <taxon>Eukaryota</taxon>
        <taxon>Metazoa</taxon>
        <taxon>Ecdysozoa</taxon>
        <taxon>Arthropoda</taxon>
        <taxon>Hexapoda</taxon>
        <taxon>Insecta</taxon>
        <taxon>Pterygota</taxon>
        <taxon>Neoptera</taxon>
        <taxon>Endopterygota</taxon>
        <taxon>Lepidoptera</taxon>
        <taxon>Glossata</taxon>
        <taxon>Ditrysia</taxon>
        <taxon>Yponomeutoidea</taxon>
        <taxon>Plutellidae</taxon>
        <taxon>Plutella</taxon>
    </lineage>
</organism>
<feature type="compositionally biased region" description="Polar residues" evidence="1">
    <location>
        <begin position="1333"/>
        <end position="1350"/>
    </location>
</feature>
<feature type="compositionally biased region" description="Basic and acidic residues" evidence="1">
    <location>
        <begin position="1541"/>
        <end position="1557"/>
    </location>
</feature>
<feature type="region of interest" description="Disordered" evidence="1">
    <location>
        <begin position="137"/>
        <end position="161"/>
    </location>
</feature>
<feature type="compositionally biased region" description="Basic and acidic residues" evidence="1">
    <location>
        <begin position="1437"/>
        <end position="1464"/>
    </location>
</feature>
<protein>
    <submittedName>
        <fullName evidence="3">(diamondback moth) hypothetical protein</fullName>
    </submittedName>
</protein>
<feature type="compositionally biased region" description="Polar residues" evidence="1">
    <location>
        <begin position="1139"/>
        <end position="1151"/>
    </location>
</feature>
<keyword evidence="4" id="KW-1185">Reference proteome</keyword>